<feature type="region of interest" description="Disordered" evidence="1">
    <location>
        <begin position="354"/>
        <end position="408"/>
    </location>
</feature>
<feature type="region of interest" description="Disordered" evidence="1">
    <location>
        <begin position="108"/>
        <end position="188"/>
    </location>
</feature>
<dbReference type="VEuPathDB" id="VectorBase:LOC119174385"/>
<dbReference type="GO" id="GO:0045202">
    <property type="term" value="C:synapse"/>
    <property type="evidence" value="ECO:0007669"/>
    <property type="project" value="TreeGrafter"/>
</dbReference>
<dbReference type="PANTHER" id="PTHR16019">
    <property type="entry name" value="SYNAPSE-ASSOCIATED PROTEIN"/>
    <property type="match status" value="1"/>
</dbReference>
<dbReference type="GO" id="GO:0005794">
    <property type="term" value="C:Golgi apparatus"/>
    <property type="evidence" value="ECO:0007669"/>
    <property type="project" value="TreeGrafter"/>
</dbReference>
<dbReference type="PANTHER" id="PTHR16019:SF6">
    <property type="entry name" value="SYNAPSE-ASSOCIATED PROTEIN 1"/>
    <property type="match status" value="1"/>
</dbReference>
<gene>
    <name evidence="3" type="ORF">HPB51_013312</name>
</gene>
<dbReference type="GO" id="GO:0048172">
    <property type="term" value="P:regulation of short-term neuronal synaptic plasticity"/>
    <property type="evidence" value="ECO:0007669"/>
    <property type="project" value="TreeGrafter"/>
</dbReference>
<dbReference type="InterPro" id="IPR005607">
    <property type="entry name" value="BSD_dom"/>
</dbReference>
<accession>A0A9J6DGQ7</accession>
<evidence type="ECO:0000256" key="1">
    <source>
        <dbReference type="SAM" id="MobiDB-lite"/>
    </source>
</evidence>
<organism evidence="3 4">
    <name type="scientific">Rhipicephalus microplus</name>
    <name type="common">Cattle tick</name>
    <name type="synonym">Boophilus microplus</name>
    <dbReference type="NCBI Taxonomy" id="6941"/>
    <lineage>
        <taxon>Eukaryota</taxon>
        <taxon>Metazoa</taxon>
        <taxon>Ecdysozoa</taxon>
        <taxon>Arthropoda</taxon>
        <taxon>Chelicerata</taxon>
        <taxon>Arachnida</taxon>
        <taxon>Acari</taxon>
        <taxon>Parasitiformes</taxon>
        <taxon>Ixodida</taxon>
        <taxon>Ixodoidea</taxon>
        <taxon>Ixodidae</taxon>
        <taxon>Rhipicephalinae</taxon>
        <taxon>Rhipicephalus</taxon>
        <taxon>Boophilus</taxon>
    </lineage>
</organism>
<feature type="compositionally biased region" description="Polar residues" evidence="1">
    <location>
        <begin position="129"/>
        <end position="140"/>
    </location>
</feature>
<dbReference type="InterPro" id="IPR051494">
    <property type="entry name" value="BSD_domain-containing"/>
</dbReference>
<dbReference type="Pfam" id="PF03909">
    <property type="entry name" value="BSD"/>
    <property type="match status" value="1"/>
</dbReference>
<dbReference type="Gene3D" id="1.10.3970.10">
    <property type="entry name" value="BSD domain"/>
    <property type="match status" value="1"/>
</dbReference>
<dbReference type="GO" id="GO:0005634">
    <property type="term" value="C:nucleus"/>
    <property type="evidence" value="ECO:0007669"/>
    <property type="project" value="TreeGrafter"/>
</dbReference>
<sequence length="475" mass="50961">MIVSRTIAVATTHTVEDGILDSSQHNYSEKEALSLRHLLLPAASIPNAQNIRIEQQLLDAAGGSYCVGDCSYCSPADGSSSDSSRSFQGWGSTGDMDFISNIWKNTTKGAEPQAKAPESTEAGDAPDSKPTNEAASNEPQAPSKESGGGGSDSGSTSGPDTDAPPTPETPKPSANAAPSNDKGSLGAGISIPLENVSQKAMESAKSFGSFLYSVANKAGKTVQETAKQIKTTVEENSILADFNREQETFVKGKQRCDAGILPWVGCEDEENVKQQILSLSADKRNFVRSPPVGIMFEFDMDTMSPVAMALLQEDSDLEKMRFELVPKWIPETDFWRNYFYRVSLIKQSTQLSALGHGKGAGSSSSGDTSSVSSQQSPSDESNKQNLAAGDDDEALDSPTHEFVSDTFQGTKISEEEVKLGMKQLGMGDKAAAEDDWEKELQQELQDFEVVATNSAAQGDDPEWENEIQEMLAAHK</sequence>
<dbReference type="EMBL" id="JABSTU010000009">
    <property type="protein sequence ID" value="KAH8021211.1"/>
    <property type="molecule type" value="Genomic_DNA"/>
</dbReference>
<reference evidence="3" key="1">
    <citation type="journal article" date="2020" name="Cell">
        <title>Large-Scale Comparative Analyses of Tick Genomes Elucidate Their Genetic Diversity and Vector Capacities.</title>
        <authorList>
            <consortium name="Tick Genome and Microbiome Consortium (TIGMIC)"/>
            <person name="Jia N."/>
            <person name="Wang J."/>
            <person name="Shi W."/>
            <person name="Du L."/>
            <person name="Sun Y."/>
            <person name="Zhan W."/>
            <person name="Jiang J.F."/>
            <person name="Wang Q."/>
            <person name="Zhang B."/>
            <person name="Ji P."/>
            <person name="Bell-Sakyi L."/>
            <person name="Cui X.M."/>
            <person name="Yuan T.T."/>
            <person name="Jiang B.G."/>
            <person name="Yang W.F."/>
            <person name="Lam T.T."/>
            <person name="Chang Q.C."/>
            <person name="Ding S.J."/>
            <person name="Wang X.J."/>
            <person name="Zhu J.G."/>
            <person name="Ruan X.D."/>
            <person name="Zhao L."/>
            <person name="Wei J.T."/>
            <person name="Ye R.Z."/>
            <person name="Que T.C."/>
            <person name="Du C.H."/>
            <person name="Zhou Y.H."/>
            <person name="Cheng J.X."/>
            <person name="Dai P.F."/>
            <person name="Guo W.B."/>
            <person name="Han X.H."/>
            <person name="Huang E.J."/>
            <person name="Li L.F."/>
            <person name="Wei W."/>
            <person name="Gao Y.C."/>
            <person name="Liu J.Z."/>
            <person name="Shao H.Z."/>
            <person name="Wang X."/>
            <person name="Wang C.C."/>
            <person name="Yang T.C."/>
            <person name="Huo Q.B."/>
            <person name="Li W."/>
            <person name="Chen H.Y."/>
            <person name="Chen S.E."/>
            <person name="Zhou L.G."/>
            <person name="Ni X.B."/>
            <person name="Tian J.H."/>
            <person name="Sheng Y."/>
            <person name="Liu T."/>
            <person name="Pan Y.S."/>
            <person name="Xia L.Y."/>
            <person name="Li J."/>
            <person name="Zhao F."/>
            <person name="Cao W.C."/>
        </authorList>
    </citation>
    <scope>NUCLEOTIDE SEQUENCE</scope>
    <source>
        <strain evidence="3">Rmic-2018</strain>
    </source>
</reference>
<name>A0A9J6DGQ7_RHIMP</name>
<evidence type="ECO:0000313" key="3">
    <source>
        <dbReference type="EMBL" id="KAH8021211.1"/>
    </source>
</evidence>
<reference evidence="3" key="2">
    <citation type="submission" date="2021-09" db="EMBL/GenBank/DDBJ databases">
        <authorList>
            <person name="Jia N."/>
            <person name="Wang J."/>
            <person name="Shi W."/>
            <person name="Du L."/>
            <person name="Sun Y."/>
            <person name="Zhan W."/>
            <person name="Jiang J."/>
            <person name="Wang Q."/>
            <person name="Zhang B."/>
            <person name="Ji P."/>
            <person name="Sakyi L.B."/>
            <person name="Cui X."/>
            <person name="Yuan T."/>
            <person name="Jiang B."/>
            <person name="Yang W."/>
            <person name="Lam T.T.-Y."/>
            <person name="Chang Q."/>
            <person name="Ding S."/>
            <person name="Wang X."/>
            <person name="Zhu J."/>
            <person name="Ruan X."/>
            <person name="Zhao L."/>
            <person name="Wei J."/>
            <person name="Que T."/>
            <person name="Du C."/>
            <person name="Cheng J."/>
            <person name="Dai P."/>
            <person name="Han X."/>
            <person name="Huang E."/>
            <person name="Gao Y."/>
            <person name="Liu J."/>
            <person name="Shao H."/>
            <person name="Ye R."/>
            <person name="Li L."/>
            <person name="Wei W."/>
            <person name="Wang X."/>
            <person name="Wang C."/>
            <person name="Huo Q."/>
            <person name="Li W."/>
            <person name="Guo W."/>
            <person name="Chen H."/>
            <person name="Chen S."/>
            <person name="Zhou L."/>
            <person name="Zhou L."/>
            <person name="Ni X."/>
            <person name="Tian J."/>
            <person name="Zhou Y."/>
            <person name="Sheng Y."/>
            <person name="Liu T."/>
            <person name="Pan Y."/>
            <person name="Xia L."/>
            <person name="Li J."/>
            <person name="Zhao F."/>
            <person name="Cao W."/>
        </authorList>
    </citation>
    <scope>NUCLEOTIDE SEQUENCE</scope>
    <source>
        <strain evidence="3">Rmic-2018</strain>
        <tissue evidence="3">Larvae</tissue>
    </source>
</reference>
<feature type="domain" description="BSD" evidence="2">
    <location>
        <begin position="294"/>
        <end position="346"/>
    </location>
</feature>
<dbReference type="AlphaFoldDB" id="A0A9J6DGQ7"/>
<dbReference type="GO" id="GO:0038203">
    <property type="term" value="P:TORC2 signaling"/>
    <property type="evidence" value="ECO:0007669"/>
    <property type="project" value="TreeGrafter"/>
</dbReference>
<evidence type="ECO:0000259" key="2">
    <source>
        <dbReference type="PROSITE" id="PS50858"/>
    </source>
</evidence>
<dbReference type="SMART" id="SM00751">
    <property type="entry name" value="BSD"/>
    <property type="match status" value="1"/>
</dbReference>
<feature type="compositionally biased region" description="Low complexity" evidence="1">
    <location>
        <begin position="361"/>
        <end position="379"/>
    </location>
</feature>
<comment type="caution">
    <text evidence="3">The sequence shown here is derived from an EMBL/GenBank/DDBJ whole genome shotgun (WGS) entry which is preliminary data.</text>
</comment>
<dbReference type="Proteomes" id="UP000821866">
    <property type="component" value="Chromosome 7"/>
</dbReference>
<dbReference type="SUPFAM" id="SSF140383">
    <property type="entry name" value="BSD domain-like"/>
    <property type="match status" value="1"/>
</dbReference>
<protein>
    <recommendedName>
        <fullName evidence="2">BSD domain-containing protein</fullName>
    </recommendedName>
</protein>
<evidence type="ECO:0000313" key="4">
    <source>
        <dbReference type="Proteomes" id="UP000821866"/>
    </source>
</evidence>
<proteinExistence type="predicted"/>
<keyword evidence="4" id="KW-1185">Reference proteome</keyword>
<dbReference type="InterPro" id="IPR035925">
    <property type="entry name" value="BSD_dom_sf"/>
</dbReference>
<dbReference type="PROSITE" id="PS50858">
    <property type="entry name" value="BSD"/>
    <property type="match status" value="1"/>
</dbReference>